<feature type="chain" id="PRO_5016441388" description="Sushi domain-containing protein" evidence="3">
    <location>
        <begin position="17"/>
        <end position="172"/>
    </location>
</feature>
<keyword evidence="2" id="KW-0768">Sushi</keyword>
<evidence type="ECO:0000259" key="4">
    <source>
        <dbReference type="PROSITE" id="PS50923"/>
    </source>
</evidence>
<dbReference type="Pfam" id="PF00084">
    <property type="entry name" value="Sushi"/>
    <property type="match status" value="1"/>
</dbReference>
<accession>A0A315V4D2</accession>
<comment type="caution">
    <text evidence="5">The sequence shown here is derived from an EMBL/GenBank/DDBJ whole genome shotgun (WGS) entry which is preliminary data.</text>
</comment>
<evidence type="ECO:0000256" key="3">
    <source>
        <dbReference type="SAM" id="SignalP"/>
    </source>
</evidence>
<dbReference type="Gene3D" id="2.10.70.10">
    <property type="entry name" value="Complement Module, domain 1"/>
    <property type="match status" value="1"/>
</dbReference>
<name>A0A315V4D2_GAMAF</name>
<dbReference type="Proteomes" id="UP000250572">
    <property type="component" value="Unassembled WGS sequence"/>
</dbReference>
<evidence type="ECO:0000256" key="1">
    <source>
        <dbReference type="ARBA" id="ARBA00023157"/>
    </source>
</evidence>
<evidence type="ECO:0000313" key="6">
    <source>
        <dbReference type="Proteomes" id="UP000250572"/>
    </source>
</evidence>
<dbReference type="AlphaFoldDB" id="A0A315V4D2"/>
<dbReference type="SUPFAM" id="SSF57535">
    <property type="entry name" value="Complement control module/SCR domain"/>
    <property type="match status" value="1"/>
</dbReference>
<keyword evidence="6" id="KW-1185">Reference proteome</keyword>
<sequence length="172" mass="19127">MHLGGALMLLPTPTICHPGLSPVSETGTTYGLLDNCGKLPQVPEGLSEPHEQRYLKYTCQEYYKLVGPDIVVCHGGGTWSEVPTCKEDFCHLNTTEYPDLLDTGNPFIRNGDTEKRECVDKWKFTNYAVVQCIEGKLSVSRCCNKAGMDTQEDTRVTLATSVRILPEICRLI</sequence>
<comment type="caution">
    <text evidence="2">Lacks conserved residue(s) required for the propagation of feature annotation.</text>
</comment>
<dbReference type="InterPro" id="IPR000436">
    <property type="entry name" value="Sushi_SCR_CCP_dom"/>
</dbReference>
<dbReference type="EMBL" id="NHOQ01002364">
    <property type="protein sequence ID" value="PWA17475.1"/>
    <property type="molecule type" value="Genomic_DNA"/>
</dbReference>
<evidence type="ECO:0000256" key="2">
    <source>
        <dbReference type="PROSITE-ProRule" id="PRU00302"/>
    </source>
</evidence>
<keyword evidence="3" id="KW-0732">Signal</keyword>
<dbReference type="PROSITE" id="PS50923">
    <property type="entry name" value="SUSHI"/>
    <property type="match status" value="1"/>
</dbReference>
<feature type="domain" description="Sushi" evidence="4">
    <location>
        <begin position="34"/>
        <end position="87"/>
    </location>
</feature>
<dbReference type="CDD" id="cd00033">
    <property type="entry name" value="CCP"/>
    <property type="match status" value="1"/>
</dbReference>
<reference evidence="5 6" key="1">
    <citation type="journal article" date="2018" name="G3 (Bethesda)">
        <title>A High-Quality Reference Genome for the Invasive Mosquitofish Gambusia affinis Using a Chicago Library.</title>
        <authorList>
            <person name="Hoffberg S.L."/>
            <person name="Troendle N.J."/>
            <person name="Glenn T.C."/>
            <person name="Mahmud O."/>
            <person name="Louha S."/>
            <person name="Chalopin D."/>
            <person name="Bennetzen J.L."/>
            <person name="Mauricio R."/>
        </authorList>
    </citation>
    <scope>NUCLEOTIDE SEQUENCE [LARGE SCALE GENOMIC DNA]</scope>
    <source>
        <strain evidence="5">NE01/NJP1002.9</strain>
        <tissue evidence="5">Muscle</tissue>
    </source>
</reference>
<protein>
    <recommendedName>
        <fullName evidence="4">Sushi domain-containing protein</fullName>
    </recommendedName>
</protein>
<evidence type="ECO:0000313" key="5">
    <source>
        <dbReference type="EMBL" id="PWA17475.1"/>
    </source>
</evidence>
<proteinExistence type="predicted"/>
<dbReference type="SMART" id="SM00032">
    <property type="entry name" value="CCP"/>
    <property type="match status" value="1"/>
</dbReference>
<dbReference type="InterPro" id="IPR035976">
    <property type="entry name" value="Sushi/SCR/CCP_sf"/>
</dbReference>
<feature type="signal peptide" evidence="3">
    <location>
        <begin position="1"/>
        <end position="16"/>
    </location>
</feature>
<gene>
    <name evidence="5" type="ORF">CCH79_00011260</name>
</gene>
<keyword evidence="1" id="KW-1015">Disulfide bond</keyword>
<organism evidence="5 6">
    <name type="scientific">Gambusia affinis</name>
    <name type="common">Western mosquitofish</name>
    <name type="synonym">Heterandria affinis</name>
    <dbReference type="NCBI Taxonomy" id="33528"/>
    <lineage>
        <taxon>Eukaryota</taxon>
        <taxon>Metazoa</taxon>
        <taxon>Chordata</taxon>
        <taxon>Craniata</taxon>
        <taxon>Vertebrata</taxon>
        <taxon>Euteleostomi</taxon>
        <taxon>Actinopterygii</taxon>
        <taxon>Neopterygii</taxon>
        <taxon>Teleostei</taxon>
        <taxon>Neoteleostei</taxon>
        <taxon>Acanthomorphata</taxon>
        <taxon>Ovalentaria</taxon>
        <taxon>Atherinomorphae</taxon>
        <taxon>Cyprinodontiformes</taxon>
        <taxon>Poeciliidae</taxon>
        <taxon>Poeciliinae</taxon>
        <taxon>Gambusia</taxon>
    </lineage>
</organism>